<evidence type="ECO:0000313" key="2">
    <source>
        <dbReference type="EMBL" id="TWT93289.1"/>
    </source>
</evidence>
<keyword evidence="3" id="KW-1185">Reference proteome</keyword>
<comment type="caution">
    <text evidence="2">The sequence shown here is derived from an EMBL/GenBank/DDBJ whole genome shotgun (WGS) entry which is preliminary data.</text>
</comment>
<dbReference type="EMBL" id="SJPN01000009">
    <property type="protein sequence ID" value="TWT93289.1"/>
    <property type="molecule type" value="Genomic_DNA"/>
</dbReference>
<dbReference type="OrthoDB" id="288405at2"/>
<protein>
    <recommendedName>
        <fullName evidence="4">DUF3592 domain-containing protein</fullName>
    </recommendedName>
</protein>
<sequence length="369" mass="40198">MHNDPLSQRDDQYFDNPYRAPKSLQVPADTEGHSAPVTWPLTYASSTTPLTGVVLPGFLGCVLVAFGLIMFVVHLMFLNGGQMAMHLSTTMPIIGGVFSLMGAWSNNKAIREVRLWPQGIELIGKTSQTIPWQHIHDVRVADSTNPGTMMQKVITLAGADNEPVGKITGVFKRHGDMLSQIRGMAGITENPAGEKRAVSAAGKKKGRRTALITGVGTLLMGTAGIFLPLQAYWRHEANQLMASSAVAGTGTVTNKLIAPNGRTRRIHYSVTGTDGTVETHNVEVTREFYDSIHFGDSVAIRYVPDRPDISELVVGQVFEDDITDTPMALLLMGIFGIAATCFMLPIMVLSWKGYDVDFNKGRFKIVPLE</sequence>
<keyword evidence="1" id="KW-0472">Membrane</keyword>
<feature type="transmembrane region" description="Helical" evidence="1">
    <location>
        <begin position="83"/>
        <end position="104"/>
    </location>
</feature>
<keyword evidence="1" id="KW-0812">Transmembrane</keyword>
<evidence type="ECO:0000313" key="3">
    <source>
        <dbReference type="Proteomes" id="UP000320176"/>
    </source>
</evidence>
<dbReference type="AlphaFoldDB" id="A0A5C6A141"/>
<evidence type="ECO:0000256" key="1">
    <source>
        <dbReference type="SAM" id="Phobius"/>
    </source>
</evidence>
<organism evidence="2 3">
    <name type="scientific">Stieleria varia</name>
    <dbReference type="NCBI Taxonomy" id="2528005"/>
    <lineage>
        <taxon>Bacteria</taxon>
        <taxon>Pseudomonadati</taxon>
        <taxon>Planctomycetota</taxon>
        <taxon>Planctomycetia</taxon>
        <taxon>Pirellulales</taxon>
        <taxon>Pirellulaceae</taxon>
        <taxon>Stieleria</taxon>
    </lineage>
</organism>
<keyword evidence="1" id="KW-1133">Transmembrane helix</keyword>
<accession>A0A5C6A141</accession>
<name>A0A5C6A141_9BACT</name>
<feature type="transmembrane region" description="Helical" evidence="1">
    <location>
        <begin position="53"/>
        <end position="77"/>
    </location>
</feature>
<dbReference type="Proteomes" id="UP000320176">
    <property type="component" value="Unassembled WGS sequence"/>
</dbReference>
<proteinExistence type="predicted"/>
<evidence type="ECO:0008006" key="4">
    <source>
        <dbReference type="Google" id="ProtNLM"/>
    </source>
</evidence>
<feature type="transmembrane region" description="Helical" evidence="1">
    <location>
        <begin position="210"/>
        <end position="233"/>
    </location>
</feature>
<feature type="transmembrane region" description="Helical" evidence="1">
    <location>
        <begin position="327"/>
        <end position="351"/>
    </location>
</feature>
<dbReference type="RefSeq" id="WP_146522905.1">
    <property type="nucleotide sequence ID" value="NZ_CP151726.1"/>
</dbReference>
<gene>
    <name evidence="2" type="ORF">Pla52n_59490</name>
</gene>
<reference evidence="2 3" key="1">
    <citation type="submission" date="2019-02" db="EMBL/GenBank/DDBJ databases">
        <title>Deep-cultivation of Planctomycetes and their phenomic and genomic characterization uncovers novel biology.</title>
        <authorList>
            <person name="Wiegand S."/>
            <person name="Jogler M."/>
            <person name="Boedeker C."/>
            <person name="Pinto D."/>
            <person name="Vollmers J."/>
            <person name="Rivas-Marin E."/>
            <person name="Kohn T."/>
            <person name="Peeters S.H."/>
            <person name="Heuer A."/>
            <person name="Rast P."/>
            <person name="Oberbeckmann S."/>
            <person name="Bunk B."/>
            <person name="Jeske O."/>
            <person name="Meyerdierks A."/>
            <person name="Storesund J.E."/>
            <person name="Kallscheuer N."/>
            <person name="Luecker S."/>
            <person name="Lage O.M."/>
            <person name="Pohl T."/>
            <person name="Merkel B.J."/>
            <person name="Hornburger P."/>
            <person name="Mueller R.-W."/>
            <person name="Bruemmer F."/>
            <person name="Labrenz M."/>
            <person name="Spormann A.M."/>
            <person name="Op Den Camp H."/>
            <person name="Overmann J."/>
            <person name="Amann R."/>
            <person name="Jetten M.S.M."/>
            <person name="Mascher T."/>
            <person name="Medema M.H."/>
            <person name="Devos D.P."/>
            <person name="Kaster A.-K."/>
            <person name="Ovreas L."/>
            <person name="Rohde M."/>
            <person name="Galperin M.Y."/>
            <person name="Jogler C."/>
        </authorList>
    </citation>
    <scope>NUCLEOTIDE SEQUENCE [LARGE SCALE GENOMIC DNA]</scope>
    <source>
        <strain evidence="2 3">Pla52n</strain>
    </source>
</reference>